<accession>A0ABN3FQ42</accession>
<keyword evidence="2" id="KW-1185">Reference proteome</keyword>
<dbReference type="Proteomes" id="UP001501218">
    <property type="component" value="Unassembled WGS sequence"/>
</dbReference>
<reference evidence="1 2" key="1">
    <citation type="journal article" date="2019" name="Int. J. Syst. Evol. Microbiol.">
        <title>The Global Catalogue of Microorganisms (GCM) 10K type strain sequencing project: providing services to taxonomists for standard genome sequencing and annotation.</title>
        <authorList>
            <consortium name="The Broad Institute Genomics Platform"/>
            <consortium name="The Broad Institute Genome Sequencing Center for Infectious Disease"/>
            <person name="Wu L."/>
            <person name="Ma J."/>
        </authorList>
    </citation>
    <scope>NUCLEOTIDE SEQUENCE [LARGE SCALE GENOMIC DNA]</scope>
    <source>
        <strain evidence="1 2">JCM 16221</strain>
    </source>
</reference>
<name>A0ABN3FQ42_9PSEU</name>
<proteinExistence type="predicted"/>
<dbReference type="RefSeq" id="WP_344126787.1">
    <property type="nucleotide sequence ID" value="NZ_BAAARA010000002.1"/>
</dbReference>
<dbReference type="EMBL" id="BAAARA010000002">
    <property type="protein sequence ID" value="GAA2335197.1"/>
    <property type="molecule type" value="Genomic_DNA"/>
</dbReference>
<gene>
    <name evidence="1" type="ORF">GCM10009854_08780</name>
</gene>
<comment type="caution">
    <text evidence="1">The sequence shown here is derived from an EMBL/GenBank/DDBJ whole genome shotgun (WGS) entry which is preliminary data.</text>
</comment>
<evidence type="ECO:0000313" key="1">
    <source>
        <dbReference type="EMBL" id="GAA2335197.1"/>
    </source>
</evidence>
<evidence type="ECO:0000313" key="2">
    <source>
        <dbReference type="Proteomes" id="UP001501218"/>
    </source>
</evidence>
<organism evidence="1 2">
    <name type="scientific">Saccharopolyspora halophila</name>
    <dbReference type="NCBI Taxonomy" id="405551"/>
    <lineage>
        <taxon>Bacteria</taxon>
        <taxon>Bacillati</taxon>
        <taxon>Actinomycetota</taxon>
        <taxon>Actinomycetes</taxon>
        <taxon>Pseudonocardiales</taxon>
        <taxon>Pseudonocardiaceae</taxon>
        <taxon>Saccharopolyspora</taxon>
    </lineage>
</organism>
<protein>
    <submittedName>
        <fullName evidence="1">Uncharacterized protein</fullName>
    </submittedName>
</protein>
<sequence length="566" mass="61628">MRTAFIHGETGRYEAARFELVTLFTQRHPDEVSAELAMLLLRDKYARDGLLAHWTEADVAHFVAQTAPREALLRSNWAALPEFVHHWLDFLAEEDLLTGDPLDALHQTVDAAAQQYLAGMADPSEWGTEKFWRTAMIERGIDETDVDAVAEFATLVENGEADVDEELAERLDGDGETEEEALWLPPVQLSGEEPHPEIAADAPIIQQVAAAVRWAESSGDPSEADELVEALGDTTTADLVLEWCERTGLLRMSDERIVPTLIAAPMLEEPGLLWTRLWQRFVLIEDAFREQLEDVDEDALPEIVQTLLSVLYTATEPVPVDALIDFAAEALELEDSEALDPVVRTIVTQWIAMDAVHVADEDEQSLEMRPAGQWAARESLRAFGFRVPTVDELGTAPAELIALLFAESPPQTQRALSEQWIAHRGARQAAADLAGVLGRVDEPGVRLAALAILEYAGEEGVAAARGLVEDECCGAAVRVWLQAAAGLEATRAGDEFAVTLDGMAATLEGGLEEFIADFSGQPTEDQLSLINEMAKAETSSATTLLHALGEYHPDEKVAAAASAALS</sequence>